<sequence>MRKRVKTPVHGSRGSRCRGRCASLAPMLALALLGSCGEERQPPAAFSFDKLPVSGSLADAQRAGFTACLSSNVEMRCRKEGVSFRRHGPFSAAVDLRGGKGEGGFDHLTLWHASDQSALVAITNDLRSEGWSECLTPIGAGWEGRAVYQQAGSPVFLALDLTYWDRRTLKVFRAVPSEIPQCRAQGQAA</sequence>
<reference evidence="1 2" key="1">
    <citation type="submission" date="2020-03" db="EMBL/GenBank/DDBJ databases">
        <title>Genomic Encyclopedia of Type Strains, Phase IV (KMG-IV): sequencing the most valuable type-strain genomes for metagenomic binning, comparative biology and taxonomic classification.</title>
        <authorList>
            <person name="Goeker M."/>
        </authorList>
    </citation>
    <scope>NUCLEOTIDE SEQUENCE [LARGE SCALE GENOMIC DNA]</scope>
    <source>
        <strain evidence="1 2">DSM 16846</strain>
    </source>
</reference>
<evidence type="ECO:0000313" key="2">
    <source>
        <dbReference type="Proteomes" id="UP000558192"/>
    </source>
</evidence>
<dbReference type="AlphaFoldDB" id="A0A7X6BFH2"/>
<dbReference type="RefSeq" id="WP_245197794.1">
    <property type="nucleotide sequence ID" value="NZ_JAATJC010000001.1"/>
</dbReference>
<keyword evidence="2" id="KW-1185">Reference proteome</keyword>
<comment type="caution">
    <text evidence="1">The sequence shown here is derived from an EMBL/GenBank/DDBJ whole genome shotgun (WGS) entry which is preliminary data.</text>
</comment>
<gene>
    <name evidence="1" type="ORF">GGQ97_000238</name>
</gene>
<evidence type="ECO:0000313" key="1">
    <source>
        <dbReference type="EMBL" id="NJC04445.1"/>
    </source>
</evidence>
<accession>A0A7X6BFH2</accession>
<protein>
    <submittedName>
        <fullName evidence="1">Uncharacterized protein</fullName>
    </submittedName>
</protein>
<dbReference type="EMBL" id="JAATJC010000001">
    <property type="protein sequence ID" value="NJC04445.1"/>
    <property type="molecule type" value="Genomic_DNA"/>
</dbReference>
<name>A0A7X6BFH2_9SPHN</name>
<dbReference type="Proteomes" id="UP000558192">
    <property type="component" value="Unassembled WGS sequence"/>
</dbReference>
<proteinExistence type="predicted"/>
<organism evidence="1 2">
    <name type="scientific">Sphingomonas kaistensis</name>
    <dbReference type="NCBI Taxonomy" id="298708"/>
    <lineage>
        <taxon>Bacteria</taxon>
        <taxon>Pseudomonadati</taxon>
        <taxon>Pseudomonadota</taxon>
        <taxon>Alphaproteobacteria</taxon>
        <taxon>Sphingomonadales</taxon>
        <taxon>Sphingomonadaceae</taxon>
        <taxon>Sphingomonas</taxon>
    </lineage>
</organism>